<dbReference type="GeneID" id="27898609"/>
<dbReference type="RefSeq" id="XP_016758596.1">
    <property type="nucleotide sequence ID" value="XM_016901472.1"/>
</dbReference>
<dbReference type="AlphaFoldDB" id="N1QE03"/>
<evidence type="ECO:0000256" key="1">
    <source>
        <dbReference type="SAM" id="Phobius"/>
    </source>
</evidence>
<organism evidence="2 3">
    <name type="scientific">Sphaerulina musiva (strain SO2202)</name>
    <name type="common">Poplar stem canker fungus</name>
    <name type="synonym">Septoria musiva</name>
    <dbReference type="NCBI Taxonomy" id="692275"/>
    <lineage>
        <taxon>Eukaryota</taxon>
        <taxon>Fungi</taxon>
        <taxon>Dikarya</taxon>
        <taxon>Ascomycota</taxon>
        <taxon>Pezizomycotina</taxon>
        <taxon>Dothideomycetes</taxon>
        <taxon>Dothideomycetidae</taxon>
        <taxon>Mycosphaerellales</taxon>
        <taxon>Mycosphaerellaceae</taxon>
        <taxon>Sphaerulina</taxon>
    </lineage>
</organism>
<dbReference type="HOGENOM" id="CLU_1887060_0_0_1"/>
<accession>N1QE03</accession>
<evidence type="ECO:0000313" key="3">
    <source>
        <dbReference type="Proteomes" id="UP000016931"/>
    </source>
</evidence>
<sequence>MSENRGHLFLSAGVAVDLFSSATFSSLLIVKVPPASSSSLLIVLQKWQFARLRRECNEVSSSSLKRSLLDSFAATSFTTAAFPSITALPATAVTCNTTITIRRLPLHNFNNIAIFNLVLRCAQVKVSENPQSKNN</sequence>
<keyword evidence="1" id="KW-1133">Transmembrane helix</keyword>
<keyword evidence="1" id="KW-0812">Transmembrane</keyword>
<dbReference type="Proteomes" id="UP000016931">
    <property type="component" value="Unassembled WGS sequence"/>
</dbReference>
<keyword evidence="3" id="KW-1185">Reference proteome</keyword>
<reference evidence="2 3" key="1">
    <citation type="journal article" date="2012" name="PLoS Pathog.">
        <title>Diverse lifestyles and strategies of plant pathogenesis encoded in the genomes of eighteen Dothideomycetes fungi.</title>
        <authorList>
            <person name="Ohm R.A."/>
            <person name="Feau N."/>
            <person name="Henrissat B."/>
            <person name="Schoch C.L."/>
            <person name="Horwitz B.A."/>
            <person name="Barry K.W."/>
            <person name="Condon B.J."/>
            <person name="Copeland A.C."/>
            <person name="Dhillon B."/>
            <person name="Glaser F."/>
            <person name="Hesse C.N."/>
            <person name="Kosti I."/>
            <person name="LaButti K."/>
            <person name="Lindquist E.A."/>
            <person name="Lucas S."/>
            <person name="Salamov A.A."/>
            <person name="Bradshaw R.E."/>
            <person name="Ciuffetti L."/>
            <person name="Hamelin R.C."/>
            <person name="Kema G.H.J."/>
            <person name="Lawrence C."/>
            <person name="Scott J.A."/>
            <person name="Spatafora J.W."/>
            <person name="Turgeon B.G."/>
            <person name="de Wit P.J.G.M."/>
            <person name="Zhong S."/>
            <person name="Goodwin S.B."/>
            <person name="Grigoriev I.V."/>
        </authorList>
    </citation>
    <scope>NUCLEOTIDE SEQUENCE [LARGE SCALE GENOMIC DNA]</scope>
    <source>
        <strain evidence="2 3">SO2202</strain>
    </source>
</reference>
<proteinExistence type="predicted"/>
<name>N1QE03_SPHMS</name>
<feature type="transmembrane region" description="Helical" evidence="1">
    <location>
        <begin position="6"/>
        <end position="30"/>
    </location>
</feature>
<keyword evidence="1" id="KW-0472">Membrane</keyword>
<protein>
    <submittedName>
        <fullName evidence="2">Uncharacterized protein</fullName>
    </submittedName>
</protein>
<gene>
    <name evidence="2" type="ORF">SEPMUDRAFT_119026</name>
</gene>
<evidence type="ECO:0000313" key="2">
    <source>
        <dbReference type="EMBL" id="EMF10475.1"/>
    </source>
</evidence>
<dbReference type="EMBL" id="KB456267">
    <property type="protein sequence ID" value="EMF10475.1"/>
    <property type="molecule type" value="Genomic_DNA"/>
</dbReference>